<protein>
    <submittedName>
        <fullName evidence="1">Cyclin-dependent protein kinase inhibitor SMR1-like</fullName>
    </submittedName>
</protein>
<keyword evidence="2" id="KW-1185">Reference proteome</keyword>
<sequence length="119" mass="13266">MPTDLDKLTNDLPKIKVSAIRVRSQEANNAAAPMSSDDRDCDQLECRTPTGDENKIPAVLACPPAPRKPKTRRVSCKRKLFGELKFFDIINRDEVDAFLRSGFELAGNSAMVVKRCKCI</sequence>
<proteinExistence type="predicted"/>
<evidence type="ECO:0000313" key="2">
    <source>
        <dbReference type="Proteomes" id="UP001164539"/>
    </source>
</evidence>
<gene>
    <name evidence="1" type="ORF">OWV82_008472</name>
</gene>
<evidence type="ECO:0000313" key="1">
    <source>
        <dbReference type="EMBL" id="KAJ4720683.1"/>
    </source>
</evidence>
<keyword evidence="1" id="KW-0649">Protein kinase inhibitor</keyword>
<reference evidence="1 2" key="1">
    <citation type="journal article" date="2023" name="Science">
        <title>Complex scaffold remodeling in plant triterpene biosynthesis.</title>
        <authorList>
            <person name="De La Pena R."/>
            <person name="Hodgson H."/>
            <person name="Liu J.C."/>
            <person name="Stephenson M.J."/>
            <person name="Martin A.C."/>
            <person name="Owen C."/>
            <person name="Harkess A."/>
            <person name="Leebens-Mack J."/>
            <person name="Jimenez L.E."/>
            <person name="Osbourn A."/>
            <person name="Sattely E.S."/>
        </authorList>
    </citation>
    <scope>NUCLEOTIDE SEQUENCE [LARGE SCALE GENOMIC DNA]</scope>
    <source>
        <strain evidence="2">cv. JPN11</strain>
        <tissue evidence="1">Leaf</tissue>
    </source>
</reference>
<organism evidence="1 2">
    <name type="scientific">Melia azedarach</name>
    <name type="common">Chinaberry tree</name>
    <dbReference type="NCBI Taxonomy" id="155640"/>
    <lineage>
        <taxon>Eukaryota</taxon>
        <taxon>Viridiplantae</taxon>
        <taxon>Streptophyta</taxon>
        <taxon>Embryophyta</taxon>
        <taxon>Tracheophyta</taxon>
        <taxon>Spermatophyta</taxon>
        <taxon>Magnoliopsida</taxon>
        <taxon>eudicotyledons</taxon>
        <taxon>Gunneridae</taxon>
        <taxon>Pentapetalae</taxon>
        <taxon>rosids</taxon>
        <taxon>malvids</taxon>
        <taxon>Sapindales</taxon>
        <taxon>Meliaceae</taxon>
        <taxon>Melia</taxon>
    </lineage>
</organism>
<dbReference type="Proteomes" id="UP001164539">
    <property type="component" value="Chromosome 4"/>
</dbReference>
<comment type="caution">
    <text evidence="1">The sequence shown here is derived from an EMBL/GenBank/DDBJ whole genome shotgun (WGS) entry which is preliminary data.</text>
</comment>
<dbReference type="EMBL" id="CM051397">
    <property type="protein sequence ID" value="KAJ4720683.1"/>
    <property type="molecule type" value="Genomic_DNA"/>
</dbReference>
<accession>A0ACC1YBV1</accession>
<name>A0ACC1YBV1_MELAZ</name>